<dbReference type="GO" id="GO:0003677">
    <property type="term" value="F:DNA binding"/>
    <property type="evidence" value="ECO:0007669"/>
    <property type="project" value="InterPro"/>
</dbReference>
<feature type="transmembrane region" description="Helical" evidence="1">
    <location>
        <begin position="7"/>
        <end position="26"/>
    </location>
</feature>
<feature type="transmembrane region" description="Helical" evidence="1">
    <location>
        <begin position="32"/>
        <end position="55"/>
    </location>
</feature>
<keyword evidence="1" id="KW-0812">Transmembrane</keyword>
<dbReference type="Proteomes" id="UP000515838">
    <property type="component" value="Chromosome"/>
</dbReference>
<dbReference type="InterPro" id="IPR036388">
    <property type="entry name" value="WH-like_DNA-bd_sf"/>
</dbReference>
<dbReference type="AlphaFoldDB" id="A0A7G9THL7"/>
<proteinExistence type="predicted"/>
<sequence>MQGSERGVIAGVLLLIALLVVMDVVGDLGQGASAWHVALEILAAGLALLGAVHLLRSTLRLRRRLVRQAEDLSRVRAQAEAWRQQARRHVEGLSRSIDAQLDGWRLSPAEKEVAFLLLKGLGLREIADLRGTHEKTVRAQSASIYAKAGLAGRSELAAFFLEDLLVPRADLDPGVTRPAAPPAP</sequence>
<organism evidence="3 4">
    <name type="scientific">Pseudoxanthomonas mexicana</name>
    <dbReference type="NCBI Taxonomy" id="128785"/>
    <lineage>
        <taxon>Bacteria</taxon>
        <taxon>Pseudomonadati</taxon>
        <taxon>Pseudomonadota</taxon>
        <taxon>Gammaproteobacteria</taxon>
        <taxon>Lysobacterales</taxon>
        <taxon>Lysobacteraceae</taxon>
        <taxon>Pseudoxanthomonas</taxon>
    </lineage>
</organism>
<dbReference type="SUPFAM" id="SSF46894">
    <property type="entry name" value="C-terminal effector domain of the bipartite response regulators"/>
    <property type="match status" value="1"/>
</dbReference>
<keyword evidence="1" id="KW-0472">Membrane</keyword>
<name>A0A7G9THL7_PSEMX</name>
<evidence type="ECO:0000256" key="1">
    <source>
        <dbReference type="SAM" id="Phobius"/>
    </source>
</evidence>
<accession>A0A7G9THL7</accession>
<evidence type="ECO:0000313" key="4">
    <source>
        <dbReference type="Proteomes" id="UP000515838"/>
    </source>
</evidence>
<dbReference type="InterPro" id="IPR000792">
    <property type="entry name" value="Tscrpt_reg_LuxR_C"/>
</dbReference>
<dbReference type="CDD" id="cd06170">
    <property type="entry name" value="LuxR_C_like"/>
    <property type="match status" value="1"/>
</dbReference>
<dbReference type="GO" id="GO:0006355">
    <property type="term" value="P:regulation of DNA-templated transcription"/>
    <property type="evidence" value="ECO:0007669"/>
    <property type="project" value="InterPro"/>
</dbReference>
<feature type="domain" description="HTH luxR-type" evidence="2">
    <location>
        <begin position="99"/>
        <end position="164"/>
    </location>
</feature>
<protein>
    <submittedName>
        <fullName evidence="3">Helix-turn-helix transcriptional regulator</fullName>
    </submittedName>
</protein>
<dbReference type="InterPro" id="IPR016032">
    <property type="entry name" value="Sig_transdc_resp-reg_C-effctor"/>
</dbReference>
<reference evidence="3 4" key="1">
    <citation type="submission" date="2020-08" db="EMBL/GenBank/DDBJ databases">
        <title>Streptomycin Non-resistant strain, P. mexicana.</title>
        <authorList>
            <person name="Ganesh-Kumar S."/>
            <person name="Zhe T."/>
            <person name="Yu Z."/>
            <person name="Min Y."/>
        </authorList>
    </citation>
    <scope>NUCLEOTIDE SEQUENCE [LARGE SCALE GENOMIC DNA]</scope>
    <source>
        <strain evidence="3 4">GTZY2</strain>
    </source>
</reference>
<evidence type="ECO:0000313" key="3">
    <source>
        <dbReference type="EMBL" id="QNN79592.1"/>
    </source>
</evidence>
<evidence type="ECO:0000259" key="2">
    <source>
        <dbReference type="PROSITE" id="PS50043"/>
    </source>
</evidence>
<dbReference type="PROSITE" id="PS50043">
    <property type="entry name" value="HTH_LUXR_2"/>
    <property type="match status" value="1"/>
</dbReference>
<gene>
    <name evidence="3" type="ORF">IAE60_04235</name>
</gene>
<dbReference type="EMBL" id="CP060731">
    <property type="protein sequence ID" value="QNN79592.1"/>
    <property type="molecule type" value="Genomic_DNA"/>
</dbReference>
<dbReference type="Gene3D" id="1.10.10.10">
    <property type="entry name" value="Winged helix-like DNA-binding domain superfamily/Winged helix DNA-binding domain"/>
    <property type="match status" value="1"/>
</dbReference>
<keyword evidence="1" id="KW-1133">Transmembrane helix</keyword>
<dbReference type="SMART" id="SM00421">
    <property type="entry name" value="HTH_LUXR"/>
    <property type="match status" value="1"/>
</dbReference>